<feature type="domain" description="Solute-binding protein family 5" evidence="3">
    <location>
        <begin position="96"/>
        <end position="467"/>
    </location>
</feature>
<dbReference type="EMBL" id="JACRTG010000005">
    <property type="protein sequence ID" value="MBC8586988.1"/>
    <property type="molecule type" value="Genomic_DNA"/>
</dbReference>
<dbReference type="Proteomes" id="UP000601171">
    <property type="component" value="Unassembled WGS sequence"/>
</dbReference>
<dbReference type="GO" id="GO:0042597">
    <property type="term" value="C:periplasmic space"/>
    <property type="evidence" value="ECO:0007669"/>
    <property type="project" value="UniProtKB-ARBA"/>
</dbReference>
<dbReference type="InterPro" id="IPR000914">
    <property type="entry name" value="SBP_5_dom"/>
</dbReference>
<gene>
    <name evidence="4" type="ORF">H8707_01865</name>
</gene>
<evidence type="ECO:0000259" key="3">
    <source>
        <dbReference type="Pfam" id="PF00496"/>
    </source>
</evidence>
<dbReference type="CDD" id="cd00995">
    <property type="entry name" value="PBP2_NikA_DppA_OppA_like"/>
    <property type="match status" value="1"/>
</dbReference>
<organism evidence="4 5">
    <name type="scientific">Paratissierella segnis</name>
    <dbReference type="NCBI Taxonomy" id="2763679"/>
    <lineage>
        <taxon>Bacteria</taxon>
        <taxon>Bacillati</taxon>
        <taxon>Bacillota</taxon>
        <taxon>Tissierellia</taxon>
        <taxon>Tissierellales</taxon>
        <taxon>Tissierellaceae</taxon>
        <taxon>Paratissierella</taxon>
    </lineage>
</organism>
<feature type="chain" id="PRO_5037587273" evidence="2">
    <location>
        <begin position="25"/>
        <end position="552"/>
    </location>
</feature>
<dbReference type="GO" id="GO:0015833">
    <property type="term" value="P:peptide transport"/>
    <property type="evidence" value="ECO:0007669"/>
    <property type="project" value="TreeGrafter"/>
</dbReference>
<feature type="region of interest" description="Disordered" evidence="1">
    <location>
        <begin position="27"/>
        <end position="48"/>
    </location>
</feature>
<dbReference type="Pfam" id="PF00496">
    <property type="entry name" value="SBP_bac_5"/>
    <property type="match status" value="1"/>
</dbReference>
<keyword evidence="5" id="KW-1185">Reference proteome</keyword>
<dbReference type="Gene3D" id="3.40.190.10">
    <property type="entry name" value="Periplasmic binding protein-like II"/>
    <property type="match status" value="1"/>
</dbReference>
<dbReference type="GO" id="GO:1904680">
    <property type="term" value="F:peptide transmembrane transporter activity"/>
    <property type="evidence" value="ECO:0007669"/>
    <property type="project" value="TreeGrafter"/>
</dbReference>
<evidence type="ECO:0000313" key="5">
    <source>
        <dbReference type="Proteomes" id="UP000601171"/>
    </source>
</evidence>
<accession>A0A926ERQ9</accession>
<name>A0A926ERQ9_9FIRM</name>
<dbReference type="PROSITE" id="PS51257">
    <property type="entry name" value="PROKAR_LIPOPROTEIN"/>
    <property type="match status" value="1"/>
</dbReference>
<dbReference type="Gene3D" id="3.10.105.10">
    <property type="entry name" value="Dipeptide-binding Protein, Domain 3"/>
    <property type="match status" value="1"/>
</dbReference>
<dbReference type="AlphaFoldDB" id="A0A926ERQ9"/>
<evidence type="ECO:0000313" key="4">
    <source>
        <dbReference type="EMBL" id="MBC8586988.1"/>
    </source>
</evidence>
<protein>
    <submittedName>
        <fullName evidence="4">ABC transporter substrate-binding protein</fullName>
    </submittedName>
</protein>
<dbReference type="PIRSF" id="PIRSF002741">
    <property type="entry name" value="MppA"/>
    <property type="match status" value="1"/>
</dbReference>
<evidence type="ECO:0000256" key="1">
    <source>
        <dbReference type="SAM" id="MobiDB-lite"/>
    </source>
</evidence>
<dbReference type="RefSeq" id="WP_262428459.1">
    <property type="nucleotide sequence ID" value="NZ_JACRTG010000005.1"/>
</dbReference>
<feature type="compositionally biased region" description="Polar residues" evidence="1">
    <location>
        <begin position="27"/>
        <end position="46"/>
    </location>
</feature>
<reference evidence="4" key="1">
    <citation type="submission" date="2020-08" db="EMBL/GenBank/DDBJ databases">
        <title>Genome public.</title>
        <authorList>
            <person name="Liu C."/>
            <person name="Sun Q."/>
        </authorList>
    </citation>
    <scope>NUCLEOTIDE SEQUENCE</scope>
    <source>
        <strain evidence="4">BX21</strain>
    </source>
</reference>
<dbReference type="InterPro" id="IPR030678">
    <property type="entry name" value="Peptide/Ni-bd"/>
</dbReference>
<dbReference type="PANTHER" id="PTHR30290">
    <property type="entry name" value="PERIPLASMIC BINDING COMPONENT OF ABC TRANSPORTER"/>
    <property type="match status" value="1"/>
</dbReference>
<dbReference type="InterPro" id="IPR039424">
    <property type="entry name" value="SBP_5"/>
</dbReference>
<evidence type="ECO:0000256" key="2">
    <source>
        <dbReference type="SAM" id="SignalP"/>
    </source>
</evidence>
<dbReference type="SUPFAM" id="SSF53850">
    <property type="entry name" value="Periplasmic binding protein-like II"/>
    <property type="match status" value="1"/>
</dbReference>
<sequence>MKKRKILAILMVSIIISAFVSGCANDNTPANNSEDPGQTPADNTASEPKVGGELVVGITGDPYSLATWNSNDMNSSMIMNLVLPALMVTDENANKVPYIVKDYNISDDALVYTVTIHDGLSWHDGVPFTVEDLAFTADYAVKYKLGYGADMYASVEKTEIVDDTTIKYYLSSPQVNFLSQMGFWVDIMPKHVFENVDDPANYDYDGLGFGPYKVKDYVKGQYYVLERVENWPLANDGQGAYLDTITFRVFPDANALVLAIMNGEVDVSGSALPIAAQKQLEAEPDKFGIEKVNSLGFGYFSFNYKNELLSDQKVREAIAMTIDRDALVNIAIQGGAIKMDTPISPVFPDLVKSDIKYPAFDIEGANKLLDEAGYSDTNGDGVREGKNGKLLEFDLIYRTSTANIDSIANIFKANAEKAGIKINLQPVDPATYTDKVVKQKTFDINVIDWGVIDDPDSSLSTIYKSDAALNIMSYKNDKLDELLEKSASEPNYEKRIEIMNEFQKEFVKELPSINTWVRINAYGYSKDFDGWEITPGLYGLMDVKDLVKVYKK</sequence>
<keyword evidence="2" id="KW-0732">Signal</keyword>
<comment type="caution">
    <text evidence="4">The sequence shown here is derived from an EMBL/GenBank/DDBJ whole genome shotgun (WGS) entry which is preliminary data.</text>
</comment>
<dbReference type="GO" id="GO:0043190">
    <property type="term" value="C:ATP-binding cassette (ABC) transporter complex"/>
    <property type="evidence" value="ECO:0007669"/>
    <property type="project" value="InterPro"/>
</dbReference>
<proteinExistence type="predicted"/>
<feature type="signal peptide" evidence="2">
    <location>
        <begin position="1"/>
        <end position="24"/>
    </location>
</feature>